<dbReference type="InterPro" id="IPR003607">
    <property type="entry name" value="HD/PDEase_dom"/>
</dbReference>
<dbReference type="Pfam" id="PF01966">
    <property type="entry name" value="HD"/>
    <property type="match status" value="1"/>
</dbReference>
<dbReference type="PANTHER" id="PTHR33594:SF1">
    <property type="entry name" value="HD_PDEASE DOMAIN-CONTAINING PROTEIN"/>
    <property type="match status" value="1"/>
</dbReference>
<sequence length="243" mass="26721">MATLASDPSGPATAIQRLTPADRNILPTLLSKTHVFVKSYMSRYDSSHDFSHVLRVLHLALHIAQAEQKIDGAPAYDKTIVTLAALLHDVGDKKYVREGEENDEYAVKTFLLGSGASEQLSEVVQTIVNGVSYSKEVKDPQKVLLLIKEYPELAVVQDADRLDAIGAVGIGRTFTFAGAKGSGGPGMENVLKHFEEKLLRLGGMMKTKTGNEMAEKRLKILRDFERCWLEEKSMAGGVEIMME</sequence>
<evidence type="ECO:0000259" key="1">
    <source>
        <dbReference type="SMART" id="SM00471"/>
    </source>
</evidence>
<comment type="caution">
    <text evidence="2">The sequence shown here is derived from an EMBL/GenBank/DDBJ whole genome shotgun (WGS) entry which is preliminary data.</text>
</comment>
<proteinExistence type="predicted"/>
<keyword evidence="3" id="KW-1185">Reference proteome</keyword>
<feature type="domain" description="HD/PDEase" evidence="1">
    <location>
        <begin position="45"/>
        <end position="174"/>
    </location>
</feature>
<dbReference type="Proteomes" id="UP001375240">
    <property type="component" value="Unassembled WGS sequence"/>
</dbReference>
<protein>
    <recommendedName>
        <fullName evidence="1">HD/PDEase domain-containing protein</fullName>
    </recommendedName>
</protein>
<dbReference type="SMART" id="SM00471">
    <property type="entry name" value="HDc"/>
    <property type="match status" value="1"/>
</dbReference>
<dbReference type="Gene3D" id="1.10.3210.50">
    <property type="match status" value="1"/>
</dbReference>
<evidence type="ECO:0000313" key="2">
    <source>
        <dbReference type="EMBL" id="KAK6354656.1"/>
    </source>
</evidence>
<dbReference type="EMBL" id="JAVHNQ010000002">
    <property type="protein sequence ID" value="KAK6354656.1"/>
    <property type="molecule type" value="Genomic_DNA"/>
</dbReference>
<dbReference type="CDD" id="cd00077">
    <property type="entry name" value="HDc"/>
    <property type="match status" value="1"/>
</dbReference>
<name>A0AAV9V458_9PEZI</name>
<organism evidence="2 3">
    <name type="scientific">Orbilia brochopaga</name>
    <dbReference type="NCBI Taxonomy" id="3140254"/>
    <lineage>
        <taxon>Eukaryota</taxon>
        <taxon>Fungi</taxon>
        <taxon>Dikarya</taxon>
        <taxon>Ascomycota</taxon>
        <taxon>Pezizomycotina</taxon>
        <taxon>Orbiliomycetes</taxon>
        <taxon>Orbiliales</taxon>
        <taxon>Orbiliaceae</taxon>
        <taxon>Orbilia</taxon>
    </lineage>
</organism>
<dbReference type="PANTHER" id="PTHR33594">
    <property type="entry name" value="SUPERFAMILY HYDROLASE, PUTATIVE (AFU_ORTHOLOGUE AFUA_1G03035)-RELATED"/>
    <property type="match status" value="1"/>
</dbReference>
<gene>
    <name evidence="2" type="ORF">TWF696_003796</name>
</gene>
<dbReference type="InterPro" id="IPR006674">
    <property type="entry name" value="HD_domain"/>
</dbReference>
<dbReference type="SUPFAM" id="SSF109604">
    <property type="entry name" value="HD-domain/PDEase-like"/>
    <property type="match status" value="1"/>
</dbReference>
<evidence type="ECO:0000313" key="3">
    <source>
        <dbReference type="Proteomes" id="UP001375240"/>
    </source>
</evidence>
<accession>A0AAV9V458</accession>
<reference evidence="2 3" key="1">
    <citation type="submission" date="2019-10" db="EMBL/GenBank/DDBJ databases">
        <authorList>
            <person name="Palmer J.M."/>
        </authorList>
    </citation>
    <scope>NUCLEOTIDE SEQUENCE [LARGE SCALE GENOMIC DNA]</scope>
    <source>
        <strain evidence="2 3">TWF696</strain>
    </source>
</reference>
<dbReference type="AlphaFoldDB" id="A0AAV9V458"/>